<proteinExistence type="predicted"/>
<name>A0A426XHC6_ENSVE</name>
<gene>
    <name evidence="1" type="ORF">B296_00054036</name>
</gene>
<accession>A0A426XHC6</accession>
<comment type="caution">
    <text evidence="1">The sequence shown here is derived from an EMBL/GenBank/DDBJ whole genome shotgun (WGS) entry which is preliminary data.</text>
</comment>
<organism evidence="1 2">
    <name type="scientific">Ensete ventricosum</name>
    <name type="common">Abyssinian banana</name>
    <name type="synonym">Musa ensete</name>
    <dbReference type="NCBI Taxonomy" id="4639"/>
    <lineage>
        <taxon>Eukaryota</taxon>
        <taxon>Viridiplantae</taxon>
        <taxon>Streptophyta</taxon>
        <taxon>Embryophyta</taxon>
        <taxon>Tracheophyta</taxon>
        <taxon>Spermatophyta</taxon>
        <taxon>Magnoliopsida</taxon>
        <taxon>Liliopsida</taxon>
        <taxon>Zingiberales</taxon>
        <taxon>Musaceae</taxon>
        <taxon>Ensete</taxon>
    </lineage>
</organism>
<sequence length="102" mass="11078">MVTPHSSVSTGRPEWSMRMASCPKASLTFTGPTATSKATSLMNTVDLAAAVAAAAPPDPPTPITGAEEEEEEMISCTKMLAGLFPFWDEEKIRRVRDQRHEN</sequence>
<protein>
    <submittedName>
        <fullName evidence="1">Uncharacterized protein</fullName>
    </submittedName>
</protein>
<evidence type="ECO:0000313" key="1">
    <source>
        <dbReference type="EMBL" id="RRT38889.1"/>
    </source>
</evidence>
<dbReference type="AlphaFoldDB" id="A0A426XHC6"/>
<reference evidence="1 2" key="1">
    <citation type="journal article" date="2014" name="Agronomy (Basel)">
        <title>A Draft Genome Sequence for Ensete ventricosum, the Drought-Tolerant Tree Against Hunger.</title>
        <authorList>
            <person name="Harrison J."/>
            <person name="Moore K.A."/>
            <person name="Paszkiewicz K."/>
            <person name="Jones T."/>
            <person name="Grant M."/>
            <person name="Ambacheew D."/>
            <person name="Muzemil S."/>
            <person name="Studholme D.J."/>
        </authorList>
    </citation>
    <scope>NUCLEOTIDE SEQUENCE [LARGE SCALE GENOMIC DNA]</scope>
</reference>
<evidence type="ECO:0000313" key="2">
    <source>
        <dbReference type="Proteomes" id="UP000287651"/>
    </source>
</evidence>
<dbReference type="Proteomes" id="UP000287651">
    <property type="component" value="Unassembled WGS sequence"/>
</dbReference>
<dbReference type="EMBL" id="AMZH03020732">
    <property type="protein sequence ID" value="RRT38889.1"/>
    <property type="molecule type" value="Genomic_DNA"/>
</dbReference>